<sequence>MAIGMLHWLEIDTYVDLYLWRYSIWCNYRNYINLDNEKKRSRILKYCTKETKTSFYSFFSSI</sequence>
<gene>
    <name evidence="1" type="ORF">MBHS_01397</name>
</gene>
<dbReference type="Proteomes" id="UP000236724">
    <property type="component" value="Unassembled WGS sequence"/>
</dbReference>
<keyword evidence="2" id="KW-1185">Reference proteome</keyword>
<name>A0A1H6F7M2_9GAMM</name>
<evidence type="ECO:0000313" key="1">
    <source>
        <dbReference type="EMBL" id="SEH05543.1"/>
    </source>
</evidence>
<dbReference type="AlphaFoldDB" id="A0A1H6F7M2"/>
<reference evidence="1 2" key="1">
    <citation type="submission" date="2016-10" db="EMBL/GenBank/DDBJ databases">
        <authorList>
            <person name="de Groot N.N."/>
        </authorList>
    </citation>
    <scope>NUCLEOTIDE SEQUENCE [LARGE SCALE GENOMIC DNA]</scope>
    <source>
        <strain evidence="1">MBHS1</strain>
    </source>
</reference>
<evidence type="ECO:0000313" key="2">
    <source>
        <dbReference type="Proteomes" id="UP000236724"/>
    </source>
</evidence>
<organism evidence="1 2">
    <name type="scientific">Candidatus Venteria ishoeyi</name>
    <dbReference type="NCBI Taxonomy" id="1899563"/>
    <lineage>
        <taxon>Bacteria</taxon>
        <taxon>Pseudomonadati</taxon>
        <taxon>Pseudomonadota</taxon>
        <taxon>Gammaproteobacteria</taxon>
        <taxon>Thiotrichales</taxon>
        <taxon>Thiotrichaceae</taxon>
        <taxon>Venteria</taxon>
    </lineage>
</organism>
<protein>
    <submittedName>
        <fullName evidence="1">Uncharacterized protein</fullName>
    </submittedName>
</protein>
<proteinExistence type="predicted"/>
<dbReference type="EMBL" id="FMSV02000352">
    <property type="protein sequence ID" value="SEH05543.1"/>
    <property type="molecule type" value="Genomic_DNA"/>
</dbReference>
<accession>A0A1H6F7M2</accession>